<feature type="compositionally biased region" description="Basic and acidic residues" evidence="16">
    <location>
        <begin position="663"/>
        <end position="680"/>
    </location>
</feature>
<evidence type="ECO:0000256" key="4">
    <source>
        <dbReference type="ARBA" id="ARBA00021377"/>
    </source>
</evidence>
<name>A0AA47NBM2_MERPO</name>
<evidence type="ECO:0000256" key="9">
    <source>
        <dbReference type="ARBA" id="ARBA00022729"/>
    </source>
</evidence>
<evidence type="ECO:0000256" key="1">
    <source>
        <dbReference type="ARBA" id="ARBA00004123"/>
    </source>
</evidence>
<dbReference type="SUPFAM" id="SSF49842">
    <property type="entry name" value="TNF-like"/>
    <property type="match status" value="1"/>
</dbReference>
<evidence type="ECO:0000256" key="15">
    <source>
        <dbReference type="RuleBase" id="RU367071"/>
    </source>
</evidence>
<dbReference type="PROSITE" id="PS50871">
    <property type="entry name" value="C1Q"/>
    <property type="match status" value="1"/>
</dbReference>
<dbReference type="InterPro" id="IPR008983">
    <property type="entry name" value="Tumour_necrosis_fac-like_dom"/>
</dbReference>
<keyword evidence="20" id="KW-1185">Reference proteome</keyword>
<evidence type="ECO:0000256" key="14">
    <source>
        <dbReference type="ARBA" id="ARBA00046810"/>
    </source>
</evidence>
<evidence type="ECO:0000313" key="20">
    <source>
        <dbReference type="Proteomes" id="UP001174136"/>
    </source>
</evidence>
<evidence type="ECO:0000256" key="13">
    <source>
        <dbReference type="ARBA" id="ARBA00045201"/>
    </source>
</evidence>
<comment type="subunit">
    <text evidence="15">Associated with the spliceosome.</text>
</comment>
<comment type="subcellular location">
    <subcellularLocation>
        <location evidence="1 15">Nucleus</location>
    </subcellularLocation>
    <subcellularLocation>
        <location evidence="2">Secreted</location>
        <location evidence="2">Extracellular space</location>
        <location evidence="2">Extracellular matrix</location>
    </subcellularLocation>
</comment>
<dbReference type="Pfam" id="PF00386">
    <property type="entry name" value="C1q"/>
    <property type="match status" value="1"/>
</dbReference>
<dbReference type="GO" id="GO:0005581">
    <property type="term" value="C:collagen trimer"/>
    <property type="evidence" value="ECO:0007669"/>
    <property type="project" value="UniProtKB-KW"/>
</dbReference>
<organism evidence="19 20">
    <name type="scientific">Merluccius polli</name>
    <name type="common">Benguela hake</name>
    <name type="synonym">Merluccius cadenati</name>
    <dbReference type="NCBI Taxonomy" id="89951"/>
    <lineage>
        <taxon>Eukaryota</taxon>
        <taxon>Metazoa</taxon>
        <taxon>Chordata</taxon>
        <taxon>Craniata</taxon>
        <taxon>Vertebrata</taxon>
        <taxon>Euteleostomi</taxon>
        <taxon>Actinopterygii</taxon>
        <taxon>Neopterygii</taxon>
        <taxon>Teleostei</taxon>
        <taxon>Neoteleostei</taxon>
        <taxon>Acanthomorphata</taxon>
        <taxon>Zeiogadaria</taxon>
        <taxon>Gadariae</taxon>
        <taxon>Gadiformes</taxon>
        <taxon>Gadoidei</taxon>
        <taxon>Merlucciidae</taxon>
        <taxon>Merluccius</taxon>
    </lineage>
</organism>
<keyword evidence="7 15" id="KW-0507">mRNA processing</keyword>
<dbReference type="Proteomes" id="UP001174136">
    <property type="component" value="Unassembled WGS sequence"/>
</dbReference>
<protein>
    <recommendedName>
        <fullName evidence="4 15">Pre-mRNA-splicing factor SLU7</fullName>
    </recommendedName>
</protein>
<evidence type="ECO:0000313" key="19">
    <source>
        <dbReference type="EMBL" id="KAK0156043.1"/>
    </source>
</evidence>
<feature type="compositionally biased region" description="Basic residues" evidence="16">
    <location>
        <begin position="477"/>
        <end position="491"/>
    </location>
</feature>
<keyword evidence="5" id="KW-0964">Secreted</keyword>
<feature type="region of interest" description="Disordered" evidence="16">
    <location>
        <begin position="200"/>
        <end position="230"/>
    </location>
</feature>
<dbReference type="InterPro" id="IPR008160">
    <property type="entry name" value="Collagen"/>
</dbReference>
<dbReference type="GO" id="GO:0005681">
    <property type="term" value="C:spliceosomal complex"/>
    <property type="evidence" value="ECO:0007669"/>
    <property type="project" value="UniProtKB-UniRule"/>
</dbReference>
<dbReference type="AlphaFoldDB" id="A0AA47NBM2"/>
<evidence type="ECO:0000256" key="3">
    <source>
        <dbReference type="ARBA" id="ARBA00007203"/>
    </source>
</evidence>
<dbReference type="InterPro" id="IPR021715">
    <property type="entry name" value="Slu7_dom"/>
</dbReference>
<dbReference type="Pfam" id="PF01391">
    <property type="entry name" value="Collagen"/>
    <property type="match status" value="1"/>
</dbReference>
<evidence type="ECO:0000256" key="10">
    <source>
        <dbReference type="ARBA" id="ARBA00023119"/>
    </source>
</evidence>
<dbReference type="PRINTS" id="PR00007">
    <property type="entry name" value="COMPLEMNTC1Q"/>
</dbReference>
<feature type="compositionally biased region" description="Low complexity" evidence="16">
    <location>
        <begin position="710"/>
        <end position="719"/>
    </location>
</feature>
<evidence type="ECO:0000256" key="5">
    <source>
        <dbReference type="ARBA" id="ARBA00022525"/>
    </source>
</evidence>
<gene>
    <name evidence="19" type="primary">slu7_0</name>
    <name evidence="18" type="synonym">slu7_1</name>
    <name evidence="19" type="ORF">N1851_001413</name>
    <name evidence="18" type="ORF">N1851_022264</name>
</gene>
<evidence type="ECO:0000256" key="6">
    <source>
        <dbReference type="ARBA" id="ARBA00022530"/>
    </source>
</evidence>
<keyword evidence="11 15" id="KW-0508">mRNA splicing</keyword>
<dbReference type="EMBL" id="JAOPHQ010000040">
    <property type="protein sequence ID" value="KAK0156043.1"/>
    <property type="molecule type" value="Genomic_DNA"/>
</dbReference>
<dbReference type="InterPro" id="IPR001073">
    <property type="entry name" value="C1q_dom"/>
</dbReference>
<dbReference type="PANTHER" id="PTHR12942:SF2">
    <property type="entry name" value="PRE-MRNA-SPLICING FACTOR SLU7"/>
    <property type="match status" value="1"/>
</dbReference>
<dbReference type="Pfam" id="PF11708">
    <property type="entry name" value="Slu7"/>
    <property type="match status" value="1"/>
</dbReference>
<dbReference type="FunFam" id="2.60.120.40:FF:000001">
    <property type="entry name" value="Complement C1q B chain"/>
    <property type="match status" value="1"/>
</dbReference>
<comment type="caution">
    <text evidence="19">The sequence shown here is derived from an EMBL/GenBank/DDBJ whole genome shotgun (WGS) entry which is preliminary data.</text>
</comment>
<comment type="function">
    <text evidence="15">Involved in pre-mRNA splicing.</text>
</comment>
<evidence type="ECO:0000256" key="12">
    <source>
        <dbReference type="ARBA" id="ARBA00023242"/>
    </source>
</evidence>
<dbReference type="EMBL" id="JAOPHQ010004024">
    <property type="protein sequence ID" value="KAK0140739.1"/>
    <property type="molecule type" value="Genomic_DNA"/>
</dbReference>
<keyword evidence="8 15" id="KW-0747">Spliceosome</keyword>
<feature type="compositionally biased region" description="Acidic residues" evidence="16">
    <location>
        <begin position="214"/>
        <end position="227"/>
    </location>
</feature>
<feature type="domain" description="C1q" evidence="17">
    <location>
        <begin position="742"/>
        <end position="878"/>
    </location>
</feature>
<proteinExistence type="inferred from homology"/>
<keyword evidence="12 15" id="KW-0539">Nucleus</keyword>
<comment type="subunit">
    <text evidence="14">Component of pre-catalytic, catalytic and post-catalytic spliceosomes. Associates with the spliceosome prior to recognition of the 3'-splice site for step II, probably during catalysis of step I.</text>
</comment>
<reference evidence="19" key="1">
    <citation type="journal article" date="2023" name="Front. Mar. Sci.">
        <title>A new Merluccius polli reference genome to investigate the effects of global change in West African waters.</title>
        <authorList>
            <person name="Mateo J.L."/>
            <person name="Blanco-Fernandez C."/>
            <person name="Garcia-Vazquez E."/>
            <person name="Machado-Schiaffino G."/>
        </authorList>
    </citation>
    <scope>NUCLEOTIDE SEQUENCE</scope>
    <source>
        <strain evidence="19">C29</strain>
        <tissue evidence="19">Fin</tissue>
    </source>
</reference>
<dbReference type="InterPro" id="IPR039974">
    <property type="entry name" value="Splicing_factor_SLU7"/>
</dbReference>
<dbReference type="Gene3D" id="2.60.120.40">
    <property type="match status" value="1"/>
</dbReference>
<comment type="function">
    <text evidence="13">Required for pre-mRNA splicing as component of the spliceosome. Participates in the second catalytic step of pre-mRNA splicing, when the free hydroxyl group of exon I attacks the 3'-splice site to generate spliced mRNA and the excised lariat intron. Required for holding exon 1 properly in the spliceosome and for correct AG identification when more than one possible AG exists in 3'-splicing site region. May be involved in the activation of proximal AG. Probably also involved in alternative splicing regulation.</text>
</comment>
<feature type="region of interest" description="Disordered" evidence="16">
    <location>
        <begin position="1"/>
        <end position="58"/>
    </location>
</feature>
<evidence type="ECO:0000259" key="17">
    <source>
        <dbReference type="PROSITE" id="PS50871"/>
    </source>
</evidence>
<feature type="compositionally biased region" description="Low complexity" evidence="16">
    <location>
        <begin position="641"/>
        <end position="662"/>
    </location>
</feature>
<evidence type="ECO:0000313" key="18">
    <source>
        <dbReference type="EMBL" id="KAK0140739.1"/>
    </source>
</evidence>
<feature type="region of interest" description="Disordered" evidence="16">
    <location>
        <begin position="641"/>
        <end position="732"/>
    </location>
</feature>
<dbReference type="GO" id="GO:0030628">
    <property type="term" value="F:pre-mRNA 3'-splice site binding"/>
    <property type="evidence" value="ECO:0007669"/>
    <property type="project" value="UniProtKB-UniRule"/>
</dbReference>
<feature type="region of interest" description="Disordered" evidence="16">
    <location>
        <begin position="474"/>
        <end position="508"/>
    </location>
</feature>
<evidence type="ECO:0000256" key="7">
    <source>
        <dbReference type="ARBA" id="ARBA00022664"/>
    </source>
</evidence>
<evidence type="ECO:0000256" key="8">
    <source>
        <dbReference type="ARBA" id="ARBA00022728"/>
    </source>
</evidence>
<keyword evidence="10" id="KW-0176">Collagen</keyword>
<evidence type="ECO:0000256" key="2">
    <source>
        <dbReference type="ARBA" id="ARBA00004498"/>
    </source>
</evidence>
<dbReference type="SMART" id="SM00110">
    <property type="entry name" value="C1Q"/>
    <property type="match status" value="1"/>
</dbReference>
<dbReference type="GO" id="GO:0000398">
    <property type="term" value="P:mRNA splicing, via spliceosome"/>
    <property type="evidence" value="ECO:0007669"/>
    <property type="project" value="UniProtKB-UniRule"/>
</dbReference>
<comment type="similarity">
    <text evidence="3 15">Belongs to the SLU7 family.</text>
</comment>
<keyword evidence="6" id="KW-0272">Extracellular matrix</keyword>
<feature type="compositionally biased region" description="Basic and acidic residues" evidence="16">
    <location>
        <begin position="18"/>
        <end position="39"/>
    </location>
</feature>
<evidence type="ECO:0000256" key="16">
    <source>
        <dbReference type="SAM" id="MobiDB-lite"/>
    </source>
</evidence>
<dbReference type="PANTHER" id="PTHR12942">
    <property type="entry name" value="STEP II SPLICING FACTOR SLU7"/>
    <property type="match status" value="1"/>
</dbReference>
<sequence length="892" mass="100155">MTEEGPSQAGADAMLGLDEPKKMTREDWRKKKELEEQRKLGNAPAEVDEEGKDINPHIPQYISSVPWYIDPSKRPTLKHQRPQEEIEDVVSSIGQWYKRGVDEKPISTKFRKGSCENCGALTHKKKDCLERPRKVGAKFTGSSIAPDEHSQLNLSLDYDGKRDRWNGYDPEDHQRIVEEYAKVDQAKRTLKAQKLQDELASGKLMDQAEREHNSEDEDEDKYADDIDMPGQNFDSKRRITVRNLRIREDIAKYLRNLDPNSAYYDPKTRAMRENPYYNTGMNPDEVGYAGDNFVRYSGDTITMAQTQLFAWEAYEKGSEVHLQADPTKLELLHQSFKVKKEDFKEKQKETILEKYGGEEHLDAPPRELLLAQTEDYVEYSRHGAVIKGLDKAIARSKYEEDVVINNHSCIWGSYWRDGYWGYKCCHSMVKQSYCTGEAGISTASTMACVPFEEGLEEPPEEEQPKTLLELHQEKMKEKKKKKKGKKNKKKHGSDSSDSEDEEKKKEKLQKALEAETKRLKQVEAIMRLDERKRPYSSLQEVKEPTEEEMEAFRMKRGREDDPMLSFLRQADQRNCEIMTSNFKWGRVDTKAPGRIPLRTCMLLCLASITACQLTYLSHKKGRNVTIHSSQLICSLPGPQGPAGLPGVSGSSGAMGPMGPPGKDGLDGKDGEMGKKGEGAEAGRPGNPGKPGVKGREGLIGKAGRRGLKGLRGTTGVTGKPGKMGEKGDAGEEGAPGGCNCGNNGARSAFSVAVTQSYPKERLPIRFSRILYNEGNHYNASSGKFVCAVPGVYYFTYDITLANKHLAIGLVHNGQYKIKTFDANTGNNDVASGSTVLKLQRDDQVWLQIFYSGQNGLFFDPFWTDSTFTGFLIYADQDFLNEADQKANAKGDV</sequence>
<evidence type="ECO:0000256" key="11">
    <source>
        <dbReference type="ARBA" id="ARBA00023187"/>
    </source>
</evidence>
<accession>A0AA47NBM2</accession>
<keyword evidence="9" id="KW-0732">Signal</keyword>